<proteinExistence type="predicted"/>
<feature type="compositionally biased region" description="Low complexity" evidence="1">
    <location>
        <begin position="184"/>
        <end position="193"/>
    </location>
</feature>
<dbReference type="AlphaFoldDB" id="A0A1M4RWA6"/>
<keyword evidence="2" id="KW-0472">Membrane</keyword>
<feature type="transmembrane region" description="Helical" evidence="2">
    <location>
        <begin position="74"/>
        <end position="97"/>
    </location>
</feature>
<feature type="transmembrane region" description="Helical" evidence="2">
    <location>
        <begin position="103"/>
        <end position="127"/>
    </location>
</feature>
<evidence type="ECO:0000313" key="4">
    <source>
        <dbReference type="EMBL" id="SHE24190.1"/>
    </source>
</evidence>
<dbReference type="STRING" id="1892869.ACGLYG10_0390"/>
<keyword evidence="2" id="KW-1133">Transmembrane helix</keyword>
<accession>A0A1M4RWA6</accession>
<keyword evidence="2" id="KW-0812">Transmembrane</keyword>
<protein>
    <recommendedName>
        <fullName evidence="3">General stress protein 17M-like domain-containing protein</fullName>
    </recommendedName>
</protein>
<keyword evidence="5" id="KW-1185">Reference proteome</keyword>
<evidence type="ECO:0000256" key="1">
    <source>
        <dbReference type="SAM" id="MobiDB-lite"/>
    </source>
</evidence>
<feature type="region of interest" description="Disordered" evidence="1">
    <location>
        <begin position="164"/>
        <end position="301"/>
    </location>
</feature>
<dbReference type="InterPro" id="IPR025889">
    <property type="entry name" value="GSP17M-like_dom"/>
</dbReference>
<feature type="domain" description="General stress protein 17M-like" evidence="3">
    <location>
        <begin position="25"/>
        <end position="104"/>
    </location>
</feature>
<dbReference type="EMBL" id="FQTT01000001">
    <property type="protein sequence ID" value="SHE24190.1"/>
    <property type="molecule type" value="Genomic_DNA"/>
</dbReference>
<sequence length="301" mass="31817">MSQTEFSTQAAPFGMTRGSIPRGDEVASFATYAEAQHAVDSLSDAGFPVQHLAIIGTDLRQVERITGRMSWGRALANGAMSGLWIGLFFAAMMLLLGPSEGTSTVLIAAIIMGVIWGMIFQVAAYAVTRGKRDFTSISQVVASRYSIIASELSAEAARALADLPGNLTRGGQSARRAEERRAARQQARGQGRSTFGSRPDEQPRFGVRLPEGVDPQTYSQGGSTAPEAGSETGQMPGATMPNGAVPRTPIAPRPEENQPQGTDSGPVPSVADGRAETPAGERGQGQADPEDDPYRRRPDDA</sequence>
<reference evidence="5" key="1">
    <citation type="submission" date="2016-09" db="EMBL/GenBank/DDBJ databases">
        <authorList>
            <person name="Strepis N."/>
        </authorList>
    </citation>
    <scope>NUCLEOTIDE SEQUENCE [LARGE SCALE GENOMIC DNA]</scope>
</reference>
<evidence type="ECO:0000313" key="5">
    <source>
        <dbReference type="Proteomes" id="UP000184291"/>
    </source>
</evidence>
<organism evidence="4 5">
    <name type="scientific">Actinomyces glycerinitolerans</name>
    <dbReference type="NCBI Taxonomy" id="1892869"/>
    <lineage>
        <taxon>Bacteria</taxon>
        <taxon>Bacillati</taxon>
        <taxon>Actinomycetota</taxon>
        <taxon>Actinomycetes</taxon>
        <taxon>Actinomycetales</taxon>
        <taxon>Actinomycetaceae</taxon>
        <taxon>Actinomyces</taxon>
    </lineage>
</organism>
<gene>
    <name evidence="4" type="ORF">ACGLYG10_0390</name>
</gene>
<evidence type="ECO:0000259" key="3">
    <source>
        <dbReference type="Pfam" id="PF11181"/>
    </source>
</evidence>
<evidence type="ECO:0000256" key="2">
    <source>
        <dbReference type="SAM" id="Phobius"/>
    </source>
</evidence>
<dbReference type="Proteomes" id="UP000184291">
    <property type="component" value="Unassembled WGS sequence"/>
</dbReference>
<feature type="compositionally biased region" description="Basic and acidic residues" evidence="1">
    <location>
        <begin position="292"/>
        <end position="301"/>
    </location>
</feature>
<name>A0A1M4RWA6_9ACTO</name>
<dbReference type="Pfam" id="PF11181">
    <property type="entry name" value="YflT"/>
    <property type="match status" value="1"/>
</dbReference>
<dbReference type="RefSeq" id="WP_073327409.1">
    <property type="nucleotide sequence ID" value="NZ_FQTT01000001.1"/>
</dbReference>